<gene>
    <name evidence="6" type="ORF">MSAN_00952200</name>
</gene>
<feature type="domain" description="Histidine-specific methyltransferase SAM-dependent" evidence="5">
    <location>
        <begin position="20"/>
        <end position="174"/>
    </location>
</feature>
<keyword evidence="7" id="KW-1185">Reference proteome</keyword>
<dbReference type="PIRSF" id="PIRSF018005">
    <property type="entry name" value="UCP018005"/>
    <property type="match status" value="1"/>
</dbReference>
<dbReference type="Gene3D" id="3.40.50.150">
    <property type="entry name" value="Vaccinia Virus protein VP39"/>
    <property type="match status" value="1"/>
</dbReference>
<feature type="domain" description="Histidine-specific methyltransferase SAM-dependent" evidence="5">
    <location>
        <begin position="207"/>
        <end position="316"/>
    </location>
</feature>
<evidence type="ECO:0000259" key="5">
    <source>
        <dbReference type="Pfam" id="PF10017"/>
    </source>
</evidence>
<evidence type="ECO:0000256" key="4">
    <source>
        <dbReference type="SAM" id="MobiDB-lite"/>
    </source>
</evidence>
<feature type="region of interest" description="Disordered" evidence="4">
    <location>
        <begin position="185"/>
        <end position="220"/>
    </location>
</feature>
<dbReference type="Proteomes" id="UP000623467">
    <property type="component" value="Unassembled WGS sequence"/>
</dbReference>
<accession>A0A8H6Z040</accession>
<dbReference type="AlphaFoldDB" id="A0A8H6Z040"/>
<keyword evidence="2" id="KW-0489">Methyltransferase</keyword>
<evidence type="ECO:0000256" key="1">
    <source>
        <dbReference type="ARBA" id="ARBA00008361"/>
    </source>
</evidence>
<reference evidence="6" key="1">
    <citation type="submission" date="2020-05" db="EMBL/GenBank/DDBJ databases">
        <title>Mycena genomes resolve the evolution of fungal bioluminescence.</title>
        <authorList>
            <person name="Tsai I.J."/>
        </authorList>
    </citation>
    <scope>NUCLEOTIDE SEQUENCE</scope>
    <source>
        <strain evidence="6">160909Yilan</strain>
    </source>
</reference>
<dbReference type="GO" id="GO:0032259">
    <property type="term" value="P:methylation"/>
    <property type="evidence" value="ECO:0007669"/>
    <property type="project" value="UniProtKB-KW"/>
</dbReference>
<name>A0A8H6Z040_9AGAR</name>
<dbReference type="InterPro" id="IPR019257">
    <property type="entry name" value="MeTrfase_dom"/>
</dbReference>
<dbReference type="InterPro" id="IPR029063">
    <property type="entry name" value="SAM-dependent_MTases_sf"/>
</dbReference>
<feature type="compositionally biased region" description="Polar residues" evidence="4">
    <location>
        <begin position="204"/>
        <end position="220"/>
    </location>
</feature>
<organism evidence="6 7">
    <name type="scientific">Mycena sanguinolenta</name>
    <dbReference type="NCBI Taxonomy" id="230812"/>
    <lineage>
        <taxon>Eukaryota</taxon>
        <taxon>Fungi</taxon>
        <taxon>Dikarya</taxon>
        <taxon>Basidiomycota</taxon>
        <taxon>Agaricomycotina</taxon>
        <taxon>Agaricomycetes</taxon>
        <taxon>Agaricomycetidae</taxon>
        <taxon>Agaricales</taxon>
        <taxon>Marasmiineae</taxon>
        <taxon>Mycenaceae</taxon>
        <taxon>Mycena</taxon>
    </lineage>
</organism>
<sequence>MAIEVINIRDGLGTGLTFDMEAEVLKGLHRPTNSRKSLPSMLLYDELGLKLHEEAAHAPVYYPFYAEEEILREKSDEIVAVMHASAQLDATNEVVLELGSGSLSKTSHILLALSRLVQKQPAGASPITYYALDLEERELERTLTEIALSDVGKSLEGNVNIRGLCATYDQGLKFASSGALHAPTGTTAERRFRASDSPTRLDVQAQTDSSAGDYSDAANTSPPLDISAPLHILFLGSSLGNFSRTGAADFLRSFPLRPASNDRLLIGLDHDNDKTLIEQAYNDPQGYIKRFIMNALKGAGRALGDENLFDEENWEYGNASRFFSSF</sequence>
<protein>
    <submittedName>
        <fullName evidence="6">DUF323 domain-containing protein</fullName>
    </submittedName>
</protein>
<evidence type="ECO:0000256" key="2">
    <source>
        <dbReference type="ARBA" id="ARBA00022603"/>
    </source>
</evidence>
<dbReference type="PANTHER" id="PTHR43397:SF1">
    <property type="entry name" value="ERGOTHIONEINE BIOSYNTHESIS PROTEIN 1"/>
    <property type="match status" value="1"/>
</dbReference>
<comment type="similarity">
    <text evidence="1">Belongs to the methyltransferase superfamily.</text>
</comment>
<evidence type="ECO:0000313" key="7">
    <source>
        <dbReference type="Proteomes" id="UP000623467"/>
    </source>
</evidence>
<dbReference type="InterPro" id="IPR017804">
    <property type="entry name" value="MeTrfase_EgtD-like"/>
</dbReference>
<evidence type="ECO:0000256" key="3">
    <source>
        <dbReference type="ARBA" id="ARBA00022679"/>
    </source>
</evidence>
<dbReference type="InterPro" id="IPR051128">
    <property type="entry name" value="EgtD_Methyltrsf_superfamily"/>
</dbReference>
<dbReference type="EMBL" id="JACAZH010000006">
    <property type="protein sequence ID" value="KAF7366935.1"/>
    <property type="molecule type" value="Genomic_DNA"/>
</dbReference>
<proteinExistence type="inferred from homology"/>
<dbReference type="Pfam" id="PF10017">
    <property type="entry name" value="Methyltransf_33"/>
    <property type="match status" value="2"/>
</dbReference>
<evidence type="ECO:0000313" key="6">
    <source>
        <dbReference type="EMBL" id="KAF7366935.1"/>
    </source>
</evidence>
<dbReference type="GO" id="GO:0008168">
    <property type="term" value="F:methyltransferase activity"/>
    <property type="evidence" value="ECO:0007669"/>
    <property type="project" value="UniProtKB-KW"/>
</dbReference>
<dbReference type="OrthoDB" id="659at2759"/>
<keyword evidence="3" id="KW-0808">Transferase</keyword>
<comment type="caution">
    <text evidence="6">The sequence shown here is derived from an EMBL/GenBank/DDBJ whole genome shotgun (WGS) entry which is preliminary data.</text>
</comment>
<dbReference type="PANTHER" id="PTHR43397">
    <property type="entry name" value="ERGOTHIONEINE BIOSYNTHESIS PROTEIN 1"/>
    <property type="match status" value="1"/>
</dbReference>